<evidence type="ECO:0000259" key="23">
    <source>
        <dbReference type="PROSITE" id="PS50011"/>
    </source>
</evidence>
<evidence type="ECO:0000256" key="19">
    <source>
        <dbReference type="ARBA" id="ARBA00047899"/>
    </source>
</evidence>
<comment type="caution">
    <text evidence="24">The sequence shown here is derived from an EMBL/GenBank/DDBJ whole genome shotgun (WGS) entry which is preliminary data.</text>
</comment>
<evidence type="ECO:0000256" key="4">
    <source>
        <dbReference type="ARBA" id="ARBA00004245"/>
    </source>
</evidence>
<evidence type="ECO:0000313" key="25">
    <source>
        <dbReference type="Proteomes" id="UP001174909"/>
    </source>
</evidence>
<evidence type="ECO:0000256" key="13">
    <source>
        <dbReference type="ARBA" id="ARBA00022777"/>
    </source>
</evidence>
<evidence type="ECO:0000256" key="10">
    <source>
        <dbReference type="ARBA" id="ARBA00022679"/>
    </source>
</evidence>
<evidence type="ECO:0000256" key="2">
    <source>
        <dbReference type="ARBA" id="ARBA00004123"/>
    </source>
</evidence>
<feature type="region of interest" description="Disordered" evidence="22">
    <location>
        <begin position="502"/>
        <end position="527"/>
    </location>
</feature>
<evidence type="ECO:0000256" key="22">
    <source>
        <dbReference type="SAM" id="MobiDB-lite"/>
    </source>
</evidence>
<dbReference type="FunFam" id="3.30.200.20:FF:000071">
    <property type="entry name" value="serine/threonine-protein kinase MAK isoform X1"/>
    <property type="match status" value="1"/>
</dbReference>
<dbReference type="Pfam" id="PF00069">
    <property type="entry name" value="Pkinase"/>
    <property type="match status" value="1"/>
</dbReference>
<dbReference type="InterPro" id="IPR050117">
    <property type="entry name" value="MAPK"/>
</dbReference>
<evidence type="ECO:0000256" key="18">
    <source>
        <dbReference type="ARBA" id="ARBA00023273"/>
    </source>
</evidence>
<dbReference type="PROSITE" id="PS50011">
    <property type="entry name" value="PROTEIN_KINASE_DOM"/>
    <property type="match status" value="1"/>
</dbReference>
<evidence type="ECO:0000256" key="14">
    <source>
        <dbReference type="ARBA" id="ARBA00022840"/>
    </source>
</evidence>
<keyword evidence="18" id="KW-0966">Cell projection</keyword>
<evidence type="ECO:0000256" key="16">
    <source>
        <dbReference type="ARBA" id="ARBA00023212"/>
    </source>
</evidence>
<evidence type="ECO:0000256" key="12">
    <source>
        <dbReference type="ARBA" id="ARBA00022741"/>
    </source>
</evidence>
<dbReference type="Proteomes" id="UP001174909">
    <property type="component" value="Unassembled WGS sequence"/>
</dbReference>
<dbReference type="GO" id="GO:0004674">
    <property type="term" value="F:protein serine/threonine kinase activity"/>
    <property type="evidence" value="ECO:0007669"/>
    <property type="project" value="UniProtKB-KW"/>
</dbReference>
<evidence type="ECO:0000256" key="7">
    <source>
        <dbReference type="ARBA" id="ARBA00022490"/>
    </source>
</evidence>
<evidence type="ECO:0000256" key="1">
    <source>
        <dbReference type="ARBA" id="ARBA00001946"/>
    </source>
</evidence>
<sequence>MRRYKVIKELGDGTYGSVSLARRFENGELVAIKRMKREFKTWEECLNLREVKSLMKLKHVNIVRLHEVIREDNRLYFIFEYMRENLYELIKHRTKPFLEQTVRNITCQVLHGLAFMHKQGFFHRDIKPENLLCSGPELVKIADFGLAREIRSKPPYTDYVATRWYRAPEILLRSSHYNSPVDLWAVGCIMAELYTFRPLFPGRSEIDELFRICAILGPPTKGPWPEGVKLATAMNFNFPVLVPMHLSSVVPHAHLEGLQLMSELLKWDPQSRPTANQGLSHLYFQVNPTAQSSNYPTQTQTASLHLQPLDFSQSSTTQHRNMPVASVKRRSTPVSMKAENFTHTHSRAHLHQEHSALQYHSGVVQRNQFNPVLKAKSGRDGTGGGGCQQHNSGKEMDYGKTETLRYYLSRARHFPHKRISAVPAFGSTVPRWSDNHSRFTGGSQTDSSHDLQLQVKQITPVPPEAGACPPLLSVPHRRVGNWQIRQPPKARAKPPTYHSTLAASSQNKGHIHGRIDWTSKYGHSHHK</sequence>
<keyword evidence="15" id="KW-0460">Magnesium</keyword>
<dbReference type="InterPro" id="IPR017441">
    <property type="entry name" value="Protein_kinase_ATP_BS"/>
</dbReference>
<dbReference type="AlphaFoldDB" id="A0AA35XE85"/>
<evidence type="ECO:0000256" key="20">
    <source>
        <dbReference type="ARBA" id="ARBA00048679"/>
    </source>
</evidence>
<keyword evidence="8" id="KW-0723">Serine/threonine-protein kinase</keyword>
<protein>
    <recommendedName>
        <fullName evidence="6">non-specific serine/threonine protein kinase</fullName>
        <ecNumber evidence="6">2.7.11.1</ecNumber>
    </recommendedName>
</protein>
<dbReference type="SUPFAM" id="SSF56112">
    <property type="entry name" value="Protein kinase-like (PK-like)"/>
    <property type="match status" value="1"/>
</dbReference>
<dbReference type="EC" id="2.7.11.1" evidence="6"/>
<evidence type="ECO:0000256" key="21">
    <source>
        <dbReference type="PROSITE-ProRule" id="PRU10141"/>
    </source>
</evidence>
<feature type="region of interest" description="Disordered" evidence="22">
    <location>
        <begin position="313"/>
        <end position="334"/>
    </location>
</feature>
<reference evidence="24" key="1">
    <citation type="submission" date="2023-03" db="EMBL/GenBank/DDBJ databases">
        <authorList>
            <person name="Steffen K."/>
            <person name="Cardenas P."/>
        </authorList>
    </citation>
    <scope>NUCLEOTIDE SEQUENCE</scope>
</reference>
<proteinExistence type="inferred from homology"/>
<keyword evidence="17" id="KW-0539">Nucleus</keyword>
<comment type="similarity">
    <text evidence="5">Belongs to the protein kinase superfamily. CMGC Ser/Thr protein kinase family. CDC2/CDKX subfamily.</text>
</comment>
<evidence type="ECO:0000256" key="17">
    <source>
        <dbReference type="ARBA" id="ARBA00023242"/>
    </source>
</evidence>
<feature type="region of interest" description="Disordered" evidence="22">
    <location>
        <begin position="376"/>
        <end position="395"/>
    </location>
</feature>
<dbReference type="EMBL" id="CASHTH010003714">
    <property type="protein sequence ID" value="CAI8048220.1"/>
    <property type="molecule type" value="Genomic_DNA"/>
</dbReference>
<dbReference type="FunFam" id="1.10.510.10:FF:000104">
    <property type="entry name" value="serine/threonine-protein kinase MAK isoform X1"/>
    <property type="match status" value="1"/>
</dbReference>
<dbReference type="CDD" id="cd07830">
    <property type="entry name" value="STKc_MAK_like"/>
    <property type="match status" value="1"/>
</dbReference>
<evidence type="ECO:0000256" key="5">
    <source>
        <dbReference type="ARBA" id="ARBA00006485"/>
    </source>
</evidence>
<evidence type="ECO:0000256" key="3">
    <source>
        <dbReference type="ARBA" id="ARBA00004138"/>
    </source>
</evidence>
<evidence type="ECO:0000256" key="15">
    <source>
        <dbReference type="ARBA" id="ARBA00022842"/>
    </source>
</evidence>
<evidence type="ECO:0000256" key="6">
    <source>
        <dbReference type="ARBA" id="ARBA00012513"/>
    </source>
</evidence>
<dbReference type="PROSITE" id="PS00108">
    <property type="entry name" value="PROTEIN_KINASE_ST"/>
    <property type="match status" value="1"/>
</dbReference>
<feature type="domain" description="Protein kinase" evidence="23">
    <location>
        <begin position="4"/>
        <end position="284"/>
    </location>
</feature>
<evidence type="ECO:0000256" key="8">
    <source>
        <dbReference type="ARBA" id="ARBA00022527"/>
    </source>
</evidence>
<accession>A0AA35XE85</accession>
<keyword evidence="12 21" id="KW-0547">Nucleotide-binding</keyword>
<dbReference type="InterPro" id="IPR011009">
    <property type="entry name" value="Kinase-like_dom_sf"/>
</dbReference>
<comment type="subcellular location">
    <subcellularLocation>
        <location evidence="3">Cell projection</location>
        <location evidence="3">Cilium</location>
    </subcellularLocation>
    <subcellularLocation>
        <location evidence="4">Cytoplasm</location>
        <location evidence="4">Cytoskeleton</location>
    </subcellularLocation>
    <subcellularLocation>
        <location evidence="2">Nucleus</location>
    </subcellularLocation>
</comment>
<dbReference type="GO" id="GO:0046872">
    <property type="term" value="F:metal ion binding"/>
    <property type="evidence" value="ECO:0007669"/>
    <property type="project" value="UniProtKB-KW"/>
</dbReference>
<dbReference type="Gene3D" id="1.10.510.10">
    <property type="entry name" value="Transferase(Phosphotransferase) domain 1"/>
    <property type="match status" value="1"/>
</dbReference>
<organism evidence="24 25">
    <name type="scientific">Geodia barretti</name>
    <name type="common">Barrett's horny sponge</name>
    <dbReference type="NCBI Taxonomy" id="519541"/>
    <lineage>
        <taxon>Eukaryota</taxon>
        <taxon>Metazoa</taxon>
        <taxon>Porifera</taxon>
        <taxon>Demospongiae</taxon>
        <taxon>Heteroscleromorpha</taxon>
        <taxon>Tetractinellida</taxon>
        <taxon>Astrophorina</taxon>
        <taxon>Geodiidae</taxon>
        <taxon>Geodia</taxon>
    </lineage>
</organism>
<dbReference type="GO" id="GO:0005524">
    <property type="term" value="F:ATP binding"/>
    <property type="evidence" value="ECO:0007669"/>
    <property type="project" value="UniProtKB-UniRule"/>
</dbReference>
<evidence type="ECO:0000256" key="9">
    <source>
        <dbReference type="ARBA" id="ARBA00022553"/>
    </source>
</evidence>
<dbReference type="PANTHER" id="PTHR24055">
    <property type="entry name" value="MITOGEN-ACTIVATED PROTEIN KINASE"/>
    <property type="match status" value="1"/>
</dbReference>
<keyword evidence="9" id="KW-0597">Phosphoprotein</keyword>
<dbReference type="Gene3D" id="3.30.200.20">
    <property type="entry name" value="Phosphorylase Kinase, domain 1"/>
    <property type="match status" value="1"/>
</dbReference>
<dbReference type="GO" id="GO:0005856">
    <property type="term" value="C:cytoskeleton"/>
    <property type="evidence" value="ECO:0007669"/>
    <property type="project" value="UniProtKB-SubCell"/>
</dbReference>
<name>A0AA35XE85_GEOBA</name>
<keyword evidence="25" id="KW-1185">Reference proteome</keyword>
<dbReference type="InterPro" id="IPR000719">
    <property type="entry name" value="Prot_kinase_dom"/>
</dbReference>
<comment type="cofactor">
    <cofactor evidence="1">
        <name>Mg(2+)</name>
        <dbReference type="ChEBI" id="CHEBI:18420"/>
    </cofactor>
</comment>
<dbReference type="GO" id="GO:0005634">
    <property type="term" value="C:nucleus"/>
    <property type="evidence" value="ECO:0007669"/>
    <property type="project" value="UniProtKB-SubCell"/>
</dbReference>
<gene>
    <name evidence="24" type="ORF">GBAR_LOCUS26622</name>
</gene>
<keyword evidence="13 24" id="KW-0418">Kinase</keyword>
<comment type="catalytic activity">
    <reaction evidence="19">
        <text>L-threonyl-[protein] + ATP = O-phospho-L-threonyl-[protein] + ADP + H(+)</text>
        <dbReference type="Rhea" id="RHEA:46608"/>
        <dbReference type="Rhea" id="RHEA-COMP:11060"/>
        <dbReference type="Rhea" id="RHEA-COMP:11605"/>
        <dbReference type="ChEBI" id="CHEBI:15378"/>
        <dbReference type="ChEBI" id="CHEBI:30013"/>
        <dbReference type="ChEBI" id="CHEBI:30616"/>
        <dbReference type="ChEBI" id="CHEBI:61977"/>
        <dbReference type="ChEBI" id="CHEBI:456216"/>
        <dbReference type="EC" id="2.7.11.1"/>
    </reaction>
</comment>
<keyword evidence="14 21" id="KW-0067">ATP-binding</keyword>
<feature type="binding site" evidence="21">
    <location>
        <position position="33"/>
    </location>
    <ligand>
        <name>ATP</name>
        <dbReference type="ChEBI" id="CHEBI:30616"/>
    </ligand>
</feature>
<dbReference type="GO" id="GO:0005929">
    <property type="term" value="C:cilium"/>
    <property type="evidence" value="ECO:0007669"/>
    <property type="project" value="UniProtKB-SubCell"/>
</dbReference>
<dbReference type="PROSITE" id="PS00107">
    <property type="entry name" value="PROTEIN_KINASE_ATP"/>
    <property type="match status" value="1"/>
</dbReference>
<evidence type="ECO:0000313" key="24">
    <source>
        <dbReference type="EMBL" id="CAI8048220.1"/>
    </source>
</evidence>
<keyword evidence="7" id="KW-0963">Cytoplasm</keyword>
<keyword evidence="10" id="KW-0808">Transferase</keyword>
<dbReference type="InterPro" id="IPR008271">
    <property type="entry name" value="Ser/Thr_kinase_AS"/>
</dbReference>
<keyword evidence="11" id="KW-0479">Metal-binding</keyword>
<keyword evidence="16" id="KW-0206">Cytoskeleton</keyword>
<evidence type="ECO:0000256" key="11">
    <source>
        <dbReference type="ARBA" id="ARBA00022723"/>
    </source>
</evidence>
<dbReference type="SMART" id="SM00220">
    <property type="entry name" value="S_TKc"/>
    <property type="match status" value="1"/>
</dbReference>
<comment type="catalytic activity">
    <reaction evidence="20">
        <text>L-seryl-[protein] + ATP = O-phospho-L-seryl-[protein] + ADP + H(+)</text>
        <dbReference type="Rhea" id="RHEA:17989"/>
        <dbReference type="Rhea" id="RHEA-COMP:9863"/>
        <dbReference type="Rhea" id="RHEA-COMP:11604"/>
        <dbReference type="ChEBI" id="CHEBI:15378"/>
        <dbReference type="ChEBI" id="CHEBI:29999"/>
        <dbReference type="ChEBI" id="CHEBI:30616"/>
        <dbReference type="ChEBI" id="CHEBI:83421"/>
        <dbReference type="ChEBI" id="CHEBI:456216"/>
        <dbReference type="EC" id="2.7.11.1"/>
    </reaction>
</comment>